<keyword evidence="4 8" id="KW-0812">Transmembrane</keyword>
<feature type="transmembrane region" description="Helical" evidence="8">
    <location>
        <begin position="21"/>
        <end position="41"/>
    </location>
</feature>
<dbReference type="STRING" id="4829.A0A168RAU2"/>
<keyword evidence="11" id="KW-1185">Reference proteome</keyword>
<feature type="region of interest" description="Disordered" evidence="7">
    <location>
        <begin position="1"/>
        <end position="21"/>
    </location>
</feature>
<feature type="transmembrane region" description="Helical" evidence="8">
    <location>
        <begin position="390"/>
        <end position="420"/>
    </location>
</feature>
<feature type="transmembrane region" description="Helical" evidence="8">
    <location>
        <begin position="432"/>
        <end position="454"/>
    </location>
</feature>
<keyword evidence="6 8" id="KW-0472">Membrane</keyword>
<dbReference type="EMBL" id="LT554591">
    <property type="protein sequence ID" value="SAM06410.1"/>
    <property type="molecule type" value="Genomic_DNA"/>
</dbReference>
<dbReference type="GO" id="GO:0016020">
    <property type="term" value="C:membrane"/>
    <property type="evidence" value="ECO:0007669"/>
    <property type="project" value="UniProtKB-SubCell"/>
</dbReference>
<evidence type="ECO:0000256" key="5">
    <source>
        <dbReference type="ARBA" id="ARBA00022989"/>
    </source>
</evidence>
<dbReference type="OrthoDB" id="6133115at2759"/>
<feature type="transmembrane region" description="Helical" evidence="8">
    <location>
        <begin position="356"/>
        <end position="378"/>
    </location>
</feature>
<comment type="similarity">
    <text evidence="2">Belongs to the major facilitator superfamily. Sugar transporter (TC 2.A.1.1) family.</text>
</comment>
<dbReference type="AlphaFoldDB" id="A0A168RAU2"/>
<dbReference type="PROSITE" id="PS00217">
    <property type="entry name" value="SUGAR_TRANSPORT_2"/>
    <property type="match status" value="1"/>
</dbReference>
<feature type="domain" description="Major facilitator superfamily (MFS) profile" evidence="9">
    <location>
        <begin position="31"/>
        <end position="485"/>
    </location>
</feature>
<dbReference type="PANTHER" id="PTHR48022">
    <property type="entry name" value="PLASTIDIC GLUCOSE TRANSPORTER 4"/>
    <property type="match status" value="1"/>
</dbReference>
<dbReference type="InterPro" id="IPR050360">
    <property type="entry name" value="MFS_Sugar_Transporters"/>
</dbReference>
<feature type="transmembrane region" description="Helical" evidence="8">
    <location>
        <begin position="287"/>
        <end position="306"/>
    </location>
</feature>
<evidence type="ECO:0000256" key="1">
    <source>
        <dbReference type="ARBA" id="ARBA00004141"/>
    </source>
</evidence>
<feature type="transmembrane region" description="Helical" evidence="8">
    <location>
        <begin position="128"/>
        <end position="150"/>
    </location>
</feature>
<feature type="transmembrane region" description="Helical" evidence="8">
    <location>
        <begin position="162"/>
        <end position="189"/>
    </location>
</feature>
<dbReference type="InterPro" id="IPR020846">
    <property type="entry name" value="MFS_dom"/>
</dbReference>
<organism evidence="10">
    <name type="scientific">Absidia glauca</name>
    <name type="common">Pin mould</name>
    <dbReference type="NCBI Taxonomy" id="4829"/>
    <lineage>
        <taxon>Eukaryota</taxon>
        <taxon>Fungi</taxon>
        <taxon>Fungi incertae sedis</taxon>
        <taxon>Mucoromycota</taxon>
        <taxon>Mucoromycotina</taxon>
        <taxon>Mucoromycetes</taxon>
        <taxon>Mucorales</taxon>
        <taxon>Cunninghamellaceae</taxon>
        <taxon>Absidia</taxon>
    </lineage>
</organism>
<feature type="transmembrane region" description="Helical" evidence="8">
    <location>
        <begin position="460"/>
        <end position="481"/>
    </location>
</feature>
<keyword evidence="3" id="KW-0813">Transport</keyword>
<evidence type="ECO:0000313" key="11">
    <source>
        <dbReference type="Proteomes" id="UP000078561"/>
    </source>
</evidence>
<dbReference type="InterPro" id="IPR005828">
    <property type="entry name" value="MFS_sugar_transport-like"/>
</dbReference>
<comment type="subcellular location">
    <subcellularLocation>
        <location evidence="1">Membrane</location>
        <topology evidence="1">Multi-pass membrane protein</topology>
    </subcellularLocation>
</comment>
<dbReference type="SUPFAM" id="SSF103473">
    <property type="entry name" value="MFS general substrate transporter"/>
    <property type="match status" value="1"/>
</dbReference>
<dbReference type="Pfam" id="PF00083">
    <property type="entry name" value="Sugar_tr"/>
    <property type="match status" value="1"/>
</dbReference>
<evidence type="ECO:0000256" key="7">
    <source>
        <dbReference type="SAM" id="MobiDB-lite"/>
    </source>
</evidence>
<evidence type="ECO:0000259" key="9">
    <source>
        <dbReference type="PROSITE" id="PS50850"/>
    </source>
</evidence>
<dbReference type="InterPro" id="IPR003663">
    <property type="entry name" value="Sugar/inositol_transpt"/>
</dbReference>
<name>A0A168RAU2_ABSGL</name>
<evidence type="ECO:0000256" key="8">
    <source>
        <dbReference type="SAM" id="Phobius"/>
    </source>
</evidence>
<evidence type="ECO:0000256" key="6">
    <source>
        <dbReference type="ARBA" id="ARBA00023136"/>
    </source>
</evidence>
<feature type="transmembrane region" description="Helical" evidence="8">
    <location>
        <begin position="326"/>
        <end position="344"/>
    </location>
</feature>
<feature type="transmembrane region" description="Helical" evidence="8">
    <location>
        <begin position="103"/>
        <end position="122"/>
    </location>
</feature>
<proteinExistence type="inferred from homology"/>
<dbReference type="InterPro" id="IPR036259">
    <property type="entry name" value="MFS_trans_sf"/>
</dbReference>
<gene>
    <name evidence="10" type="primary">ABSGL_12299.1 scaffold 12745</name>
</gene>
<reference evidence="10" key="1">
    <citation type="submission" date="2016-04" db="EMBL/GenBank/DDBJ databases">
        <authorList>
            <person name="Evans L.H."/>
            <person name="Alamgir A."/>
            <person name="Owens N."/>
            <person name="Weber N.D."/>
            <person name="Virtaneva K."/>
            <person name="Barbian K."/>
            <person name="Babar A."/>
            <person name="Rosenke K."/>
        </authorList>
    </citation>
    <scope>NUCLEOTIDE SEQUENCE [LARGE SCALE GENOMIC DNA]</scope>
    <source>
        <strain evidence="10">CBS 101.48</strain>
    </source>
</reference>
<evidence type="ECO:0000313" key="10">
    <source>
        <dbReference type="EMBL" id="SAM06410.1"/>
    </source>
</evidence>
<dbReference type="PANTHER" id="PTHR48022:SF2">
    <property type="entry name" value="PLASTIDIC GLUCOSE TRANSPORTER 4"/>
    <property type="match status" value="1"/>
</dbReference>
<dbReference type="Gene3D" id="1.20.1250.20">
    <property type="entry name" value="MFS general substrate transporter like domains"/>
    <property type="match status" value="1"/>
</dbReference>
<dbReference type="InParanoid" id="A0A168RAU2"/>
<evidence type="ECO:0000256" key="3">
    <source>
        <dbReference type="ARBA" id="ARBA00022448"/>
    </source>
</evidence>
<dbReference type="PROSITE" id="PS50850">
    <property type="entry name" value="MFS"/>
    <property type="match status" value="1"/>
</dbReference>
<dbReference type="GO" id="GO:0005351">
    <property type="term" value="F:carbohydrate:proton symporter activity"/>
    <property type="evidence" value="ECO:0007669"/>
    <property type="project" value="TreeGrafter"/>
</dbReference>
<evidence type="ECO:0000256" key="4">
    <source>
        <dbReference type="ARBA" id="ARBA00022692"/>
    </source>
</evidence>
<sequence>MYTETSPLLNDKESNRRRRPPPSCTAILLVSTFIPSLAGFLCGYDQTIIDTTLHLPNFQHHFFHGRLYNGSNPFDYLTFGFFSMAISGTLISGYVCDQAGRKRALIGALLVFVLGTLLDMGFSYSLTFLVGRCLSGLGIGMMMVASPCLMAELAPAELRGCLVGFFSLMVMAGKLSGYYMMLAMGPSISASMSSSSASSSFYDSWSYDWRTPVLVEACLGLLMVWVQWQLPESPRWDRHDQARLSIALLYEQPIDSPAVQQLWEQIGTYNRTTISYLDLLRSKKRTLIGATGLVLADWLTGHATLVKYYAPAIFYASGLQEKDHPLAAVGCTSSLALAAAAISLGWCVDHFERKRLLLLGCVTMILCHLGLGSVFHWASVVDWQTGTLMLAAPSVAITCVYLFIVAYAFTWGSLVLVTLCEWFGTTERAKGVAMMMALVLATRWIQGTSSPWYFCMTGPSSMYFFFALALMVAACFVYRWVPNTTTRPLEAISC</sequence>
<dbReference type="PRINTS" id="PR00171">
    <property type="entry name" value="SUGRTRNSPORT"/>
</dbReference>
<accession>A0A168RAU2</accession>
<feature type="transmembrane region" description="Helical" evidence="8">
    <location>
        <begin position="76"/>
        <end position="96"/>
    </location>
</feature>
<dbReference type="InterPro" id="IPR005829">
    <property type="entry name" value="Sugar_transporter_CS"/>
</dbReference>
<evidence type="ECO:0000256" key="2">
    <source>
        <dbReference type="ARBA" id="ARBA00010992"/>
    </source>
</evidence>
<protein>
    <recommendedName>
        <fullName evidence="9">Major facilitator superfamily (MFS) profile domain-containing protein</fullName>
    </recommendedName>
</protein>
<keyword evidence="5 8" id="KW-1133">Transmembrane helix</keyword>
<dbReference type="Proteomes" id="UP000078561">
    <property type="component" value="Unassembled WGS sequence"/>
</dbReference>
<feature type="transmembrane region" description="Helical" evidence="8">
    <location>
        <begin position="209"/>
        <end position="228"/>
    </location>
</feature>